<keyword evidence="13 14" id="KW-0472">Membrane</keyword>
<reference evidence="20" key="1">
    <citation type="submission" date="2018-12" db="EMBL/GenBank/DDBJ databases">
        <title>Tengunoibacter tsumagoiensis gen. nov., sp. nov., Dictyobacter kobayashii sp. nov., D. alpinus sp. nov., and D. joshuensis sp. nov. and description of Dictyobacteraceae fam. nov. within the order Ktedonobacterales isolated from Tengu-no-mugimeshi.</title>
        <authorList>
            <person name="Wang C.M."/>
            <person name="Zheng Y."/>
            <person name="Sakai Y."/>
            <person name="Toyoda A."/>
            <person name="Minakuchi Y."/>
            <person name="Abe K."/>
            <person name="Yokota A."/>
            <person name="Yabe S."/>
        </authorList>
    </citation>
    <scope>NUCLEOTIDE SEQUENCE [LARGE SCALE GENOMIC DNA]</scope>
    <source>
        <strain evidence="20">Uno3</strain>
    </source>
</reference>
<evidence type="ECO:0000256" key="1">
    <source>
        <dbReference type="ARBA" id="ARBA00004651"/>
    </source>
</evidence>
<keyword evidence="10 14" id="KW-1133">Transmembrane helix</keyword>
<evidence type="ECO:0000256" key="9">
    <source>
        <dbReference type="ARBA" id="ARBA00022833"/>
    </source>
</evidence>
<feature type="transmembrane region" description="Helical" evidence="14">
    <location>
        <begin position="49"/>
        <end position="66"/>
    </location>
</feature>
<keyword evidence="3 14" id="KW-1003">Cell membrane</keyword>
<evidence type="ECO:0000256" key="12">
    <source>
        <dbReference type="ARBA" id="ARBA00023122"/>
    </source>
</evidence>
<dbReference type="AlphaFoldDB" id="A0A401ZZ62"/>
<comment type="cofactor">
    <cofactor evidence="14 16">
        <name>Zn(2+)</name>
        <dbReference type="ChEBI" id="CHEBI:29105"/>
    </cofactor>
    <text evidence="14 16">Binds 1 zinc ion per subunit.</text>
</comment>
<dbReference type="OrthoDB" id="9800627at2"/>
<evidence type="ECO:0000256" key="2">
    <source>
        <dbReference type="ARBA" id="ARBA00007931"/>
    </source>
</evidence>
<protein>
    <recommendedName>
        <fullName evidence="14">Zinc metalloprotease</fullName>
    </recommendedName>
</protein>
<evidence type="ECO:0000256" key="5">
    <source>
        <dbReference type="ARBA" id="ARBA00022692"/>
    </source>
</evidence>
<keyword evidence="20" id="KW-1185">Reference proteome</keyword>
<keyword evidence="9 14" id="KW-0862">Zinc</keyword>
<evidence type="ECO:0000256" key="3">
    <source>
        <dbReference type="ARBA" id="ARBA00022475"/>
    </source>
</evidence>
<evidence type="ECO:0000256" key="13">
    <source>
        <dbReference type="ARBA" id="ARBA00023136"/>
    </source>
</evidence>
<dbReference type="PIRSF" id="PIRSF006404">
    <property type="entry name" value="UCP006404_Pept_M50_CBS"/>
    <property type="match status" value="1"/>
</dbReference>
<dbReference type="PROSITE" id="PS51371">
    <property type="entry name" value="CBS"/>
    <property type="match status" value="1"/>
</dbReference>
<evidence type="ECO:0000256" key="15">
    <source>
        <dbReference type="PIRSR" id="PIRSR006404-1"/>
    </source>
</evidence>
<dbReference type="InterPro" id="IPR016483">
    <property type="entry name" value="UCP006404_Pept_M50_CBS"/>
</dbReference>
<comment type="similarity">
    <text evidence="2 14">Belongs to the peptidase M50B family.</text>
</comment>
<dbReference type="CDD" id="cd06164">
    <property type="entry name" value="S2P-M50_SpoIVFB_CBS"/>
    <property type="match status" value="1"/>
</dbReference>
<evidence type="ECO:0000313" key="19">
    <source>
        <dbReference type="EMBL" id="GCE12137.1"/>
    </source>
</evidence>
<name>A0A401ZZ62_9CHLR</name>
<feature type="transmembrane region" description="Helical" evidence="14">
    <location>
        <begin position="211"/>
        <end position="231"/>
    </location>
</feature>
<dbReference type="RefSeq" id="WP_126579789.1">
    <property type="nucleotide sequence ID" value="NZ_BIFR01000001.1"/>
</dbReference>
<dbReference type="GO" id="GO:0005886">
    <property type="term" value="C:plasma membrane"/>
    <property type="evidence" value="ECO:0007669"/>
    <property type="project" value="UniProtKB-SubCell"/>
</dbReference>
<keyword evidence="8 14" id="KW-0378">Hydrolase</keyword>
<feature type="active site" evidence="15">
    <location>
        <position position="68"/>
    </location>
</feature>
<evidence type="ECO:0000256" key="14">
    <source>
        <dbReference type="PIRNR" id="PIRNR006404"/>
    </source>
</evidence>
<dbReference type="PANTHER" id="PTHR39188">
    <property type="entry name" value="MEMBRANE-ASSOCIATED ZINC METALLOPROTEASE M50B"/>
    <property type="match status" value="1"/>
</dbReference>
<keyword evidence="6 14" id="KW-0479">Metal-binding</keyword>
<keyword evidence="5 14" id="KW-0812">Transmembrane</keyword>
<dbReference type="GO" id="GO:0046872">
    <property type="term" value="F:metal ion binding"/>
    <property type="evidence" value="ECO:0007669"/>
    <property type="project" value="UniProtKB-UniRule"/>
</dbReference>
<gene>
    <name evidence="19" type="ORF">KTT_19960</name>
</gene>
<feature type="transmembrane region" description="Helical" evidence="14">
    <location>
        <begin position="15"/>
        <end position="37"/>
    </location>
</feature>
<evidence type="ECO:0000256" key="17">
    <source>
        <dbReference type="PROSITE-ProRule" id="PRU00703"/>
    </source>
</evidence>
<sequence>MSGVYRLGRLAGIDVYISFGLFIAIILLTVTLSSGWLPRIYPNASSGTYILLGLISSLFLFLSILLHELGHSLVARAHGLKVKNIVLFIFGGVSNIEQEARTPGADFQIAIIGPLVSIGIGLLCFGLWWPLRQSSSAIQALLEVLFVMNLVIGVFNLIPGYPLDGGRVLRAVFWKITGNANRATRITTGVGSLIAYLFIIWGIFQVFSGDVLDGIWIGFIGWFLLSASNSVRAQATFDEVLGDVTVEEVMVKNPVTVPANISLQKVIDDYFLPQALRSAFVMQASWLAGIITLNEIRHIPREKWSNTPIGLVMIPSERLHIVAPKQQLREVLPLMTGRDVNQLPVVEDGQLLGVLNRDVILRSIELRRSLR</sequence>
<evidence type="ECO:0000256" key="11">
    <source>
        <dbReference type="ARBA" id="ARBA00023049"/>
    </source>
</evidence>
<feature type="transmembrane region" description="Helical" evidence="14">
    <location>
        <begin position="141"/>
        <end position="163"/>
    </location>
</feature>
<evidence type="ECO:0000313" key="20">
    <source>
        <dbReference type="Proteomes" id="UP000287352"/>
    </source>
</evidence>
<feature type="transmembrane region" description="Helical" evidence="14">
    <location>
        <begin position="183"/>
        <end position="204"/>
    </location>
</feature>
<keyword evidence="7" id="KW-0677">Repeat</keyword>
<feature type="domain" description="CBS" evidence="18">
    <location>
        <begin position="313"/>
        <end position="370"/>
    </location>
</feature>
<evidence type="ECO:0000256" key="8">
    <source>
        <dbReference type="ARBA" id="ARBA00022801"/>
    </source>
</evidence>
<dbReference type="PANTHER" id="PTHR39188:SF3">
    <property type="entry name" value="STAGE IV SPORULATION PROTEIN FB"/>
    <property type="match status" value="1"/>
</dbReference>
<feature type="binding site" evidence="16">
    <location>
        <position position="164"/>
    </location>
    <ligand>
        <name>Zn(2+)</name>
        <dbReference type="ChEBI" id="CHEBI:29105"/>
        <note>catalytic</note>
    </ligand>
</feature>
<evidence type="ECO:0000256" key="10">
    <source>
        <dbReference type="ARBA" id="ARBA00022989"/>
    </source>
</evidence>
<accession>A0A401ZZ62</accession>
<proteinExistence type="inferred from homology"/>
<dbReference type="Pfam" id="PF02163">
    <property type="entry name" value="Peptidase_M50"/>
    <property type="match status" value="2"/>
</dbReference>
<feature type="binding site" evidence="16">
    <location>
        <position position="71"/>
    </location>
    <ligand>
        <name>Zn(2+)</name>
        <dbReference type="ChEBI" id="CHEBI:29105"/>
        <note>catalytic</note>
    </ligand>
</feature>
<dbReference type="InterPro" id="IPR000644">
    <property type="entry name" value="CBS_dom"/>
</dbReference>
<dbReference type="GO" id="GO:0006508">
    <property type="term" value="P:proteolysis"/>
    <property type="evidence" value="ECO:0007669"/>
    <property type="project" value="UniProtKB-KW"/>
</dbReference>
<evidence type="ECO:0000256" key="7">
    <source>
        <dbReference type="ARBA" id="ARBA00022737"/>
    </source>
</evidence>
<dbReference type="EMBL" id="BIFR01000001">
    <property type="protein sequence ID" value="GCE12137.1"/>
    <property type="molecule type" value="Genomic_DNA"/>
</dbReference>
<dbReference type="InterPro" id="IPR046342">
    <property type="entry name" value="CBS_dom_sf"/>
</dbReference>
<organism evidence="19 20">
    <name type="scientific">Tengunoibacter tsumagoiensis</name>
    <dbReference type="NCBI Taxonomy" id="2014871"/>
    <lineage>
        <taxon>Bacteria</taxon>
        <taxon>Bacillati</taxon>
        <taxon>Chloroflexota</taxon>
        <taxon>Ktedonobacteria</taxon>
        <taxon>Ktedonobacterales</taxon>
        <taxon>Dictyobacteraceae</taxon>
        <taxon>Tengunoibacter</taxon>
    </lineage>
</organism>
<dbReference type="SUPFAM" id="SSF54631">
    <property type="entry name" value="CBS-domain pair"/>
    <property type="match status" value="1"/>
</dbReference>
<evidence type="ECO:0000256" key="4">
    <source>
        <dbReference type="ARBA" id="ARBA00022670"/>
    </source>
</evidence>
<evidence type="ECO:0000256" key="16">
    <source>
        <dbReference type="PIRSR" id="PIRSR006404-2"/>
    </source>
</evidence>
<dbReference type="InterPro" id="IPR008915">
    <property type="entry name" value="Peptidase_M50"/>
</dbReference>
<evidence type="ECO:0000259" key="18">
    <source>
        <dbReference type="PROSITE" id="PS51371"/>
    </source>
</evidence>
<comment type="caution">
    <text evidence="19">The sequence shown here is derived from an EMBL/GenBank/DDBJ whole genome shotgun (WGS) entry which is preliminary data.</text>
</comment>
<evidence type="ECO:0000256" key="6">
    <source>
        <dbReference type="ARBA" id="ARBA00022723"/>
    </source>
</evidence>
<keyword evidence="11 14" id="KW-0482">Metalloprotease</keyword>
<keyword evidence="4 14" id="KW-0645">Protease</keyword>
<comment type="subcellular location">
    <subcellularLocation>
        <location evidence="1 14">Cell membrane</location>
        <topology evidence="1 14">Multi-pass membrane protein</topology>
    </subcellularLocation>
</comment>
<dbReference type="Gene3D" id="3.10.580.10">
    <property type="entry name" value="CBS-domain"/>
    <property type="match status" value="1"/>
</dbReference>
<dbReference type="Pfam" id="PF00571">
    <property type="entry name" value="CBS"/>
    <property type="match status" value="2"/>
</dbReference>
<feature type="transmembrane region" description="Helical" evidence="14">
    <location>
        <begin position="107"/>
        <end position="129"/>
    </location>
</feature>
<feature type="binding site" evidence="16">
    <location>
        <position position="67"/>
    </location>
    <ligand>
        <name>Zn(2+)</name>
        <dbReference type="ChEBI" id="CHEBI:29105"/>
        <note>catalytic</note>
    </ligand>
</feature>
<dbReference type="GO" id="GO:0008237">
    <property type="term" value="F:metallopeptidase activity"/>
    <property type="evidence" value="ECO:0007669"/>
    <property type="project" value="UniProtKB-UniRule"/>
</dbReference>
<keyword evidence="12 17" id="KW-0129">CBS domain</keyword>
<dbReference type="Proteomes" id="UP000287352">
    <property type="component" value="Unassembled WGS sequence"/>
</dbReference>